<protein>
    <submittedName>
        <fullName evidence="2">Uncharacterized protein</fullName>
    </submittedName>
</protein>
<name>A0A819IY50_9BILA</name>
<dbReference type="Proteomes" id="UP000663836">
    <property type="component" value="Unassembled WGS sequence"/>
</dbReference>
<dbReference type="AlphaFoldDB" id="A0A819IY50"/>
<evidence type="ECO:0000313" key="3">
    <source>
        <dbReference type="Proteomes" id="UP000663836"/>
    </source>
</evidence>
<comment type="caution">
    <text evidence="2">The sequence shown here is derived from an EMBL/GenBank/DDBJ whole genome shotgun (WGS) entry which is preliminary data.</text>
</comment>
<accession>A0A819IY50</accession>
<sequence>MATTTMITSTPMEDKKKTLSANKHNRSTVARTLKHDPKDELKKDELRQLFEKVKILLSNVRFGRLSGQADQYVALLRDSGHVKEDILNEQIPMNNVYETQPVQLEEVIIQQRKQNKYLEQQLNEVMKLLDHEYERHQKFVILLLNERKLENEYHKKQLKQLLYHHIDDDRQCEAKFKELELENERNKQVLTAHS</sequence>
<feature type="region of interest" description="Disordered" evidence="1">
    <location>
        <begin position="1"/>
        <end position="27"/>
    </location>
</feature>
<gene>
    <name evidence="2" type="ORF">JBS370_LOCUS21815</name>
</gene>
<feature type="compositionally biased region" description="Polar residues" evidence="1">
    <location>
        <begin position="1"/>
        <end position="11"/>
    </location>
</feature>
<reference evidence="2" key="1">
    <citation type="submission" date="2021-02" db="EMBL/GenBank/DDBJ databases">
        <authorList>
            <person name="Nowell W R."/>
        </authorList>
    </citation>
    <scope>NUCLEOTIDE SEQUENCE</scope>
</reference>
<organism evidence="2 3">
    <name type="scientific">Rotaria sordida</name>
    <dbReference type="NCBI Taxonomy" id="392033"/>
    <lineage>
        <taxon>Eukaryota</taxon>
        <taxon>Metazoa</taxon>
        <taxon>Spiralia</taxon>
        <taxon>Gnathifera</taxon>
        <taxon>Rotifera</taxon>
        <taxon>Eurotatoria</taxon>
        <taxon>Bdelloidea</taxon>
        <taxon>Philodinida</taxon>
        <taxon>Philodinidae</taxon>
        <taxon>Rotaria</taxon>
    </lineage>
</organism>
<evidence type="ECO:0000313" key="2">
    <source>
        <dbReference type="EMBL" id="CAF3918995.1"/>
    </source>
</evidence>
<dbReference type="EMBL" id="CAJOBD010002948">
    <property type="protein sequence ID" value="CAF3918995.1"/>
    <property type="molecule type" value="Genomic_DNA"/>
</dbReference>
<evidence type="ECO:0000256" key="1">
    <source>
        <dbReference type="SAM" id="MobiDB-lite"/>
    </source>
</evidence>
<proteinExistence type="predicted"/>